<protein>
    <submittedName>
        <fullName evidence="1">Uncharacterized protein</fullName>
    </submittedName>
</protein>
<accession>A0A8H3KSR9</accession>
<dbReference type="EMBL" id="BLAL01000006">
    <property type="protein sequence ID" value="GES73496.1"/>
    <property type="molecule type" value="Genomic_DNA"/>
</dbReference>
<organism evidence="1 2">
    <name type="scientific">Rhizophagus clarus</name>
    <dbReference type="NCBI Taxonomy" id="94130"/>
    <lineage>
        <taxon>Eukaryota</taxon>
        <taxon>Fungi</taxon>
        <taxon>Fungi incertae sedis</taxon>
        <taxon>Mucoromycota</taxon>
        <taxon>Glomeromycotina</taxon>
        <taxon>Glomeromycetes</taxon>
        <taxon>Glomerales</taxon>
        <taxon>Glomeraceae</taxon>
        <taxon>Rhizophagus</taxon>
    </lineage>
</organism>
<reference evidence="1" key="1">
    <citation type="submission" date="2019-10" db="EMBL/GenBank/DDBJ databases">
        <title>Conservation and host-specific expression of non-tandemly repeated heterogenous ribosome RNA gene in arbuscular mycorrhizal fungi.</title>
        <authorList>
            <person name="Maeda T."/>
            <person name="Kobayashi Y."/>
            <person name="Nakagawa T."/>
            <person name="Ezawa T."/>
            <person name="Yamaguchi K."/>
            <person name="Bino T."/>
            <person name="Nishimoto Y."/>
            <person name="Shigenobu S."/>
            <person name="Kawaguchi M."/>
        </authorList>
    </citation>
    <scope>NUCLEOTIDE SEQUENCE</scope>
    <source>
        <strain evidence="1">HR1</strain>
    </source>
</reference>
<dbReference type="Proteomes" id="UP000615446">
    <property type="component" value="Unassembled WGS sequence"/>
</dbReference>
<gene>
    <name evidence="1" type="ORF">RCL2_000103000</name>
</gene>
<evidence type="ECO:0000313" key="1">
    <source>
        <dbReference type="EMBL" id="GES73496.1"/>
    </source>
</evidence>
<name>A0A8H3KSR9_9GLOM</name>
<dbReference type="AlphaFoldDB" id="A0A8H3KSR9"/>
<evidence type="ECO:0000313" key="2">
    <source>
        <dbReference type="Proteomes" id="UP000615446"/>
    </source>
</evidence>
<comment type="caution">
    <text evidence="1">The sequence shown here is derived from an EMBL/GenBank/DDBJ whole genome shotgun (WGS) entry which is preliminary data.</text>
</comment>
<sequence>MCYKAISMSCLSSGSQALRTCHFGFFIFRFFKYGNATSVEFDRLWTWEFAAFLDVVLRNTDNIIGTSLKGNTYQDGLDSDFSIEFWNDFRWISMEKVLRIVWASFNEKRIN</sequence>
<proteinExistence type="predicted"/>